<protein>
    <submittedName>
        <fullName evidence="2">Lactate utilization protein B/C</fullName>
    </submittedName>
</protein>
<dbReference type="Pfam" id="PF02589">
    <property type="entry name" value="LUD_dom"/>
    <property type="match status" value="1"/>
</dbReference>
<dbReference type="SUPFAM" id="SSF100950">
    <property type="entry name" value="NagB/RpiA/CoA transferase-like"/>
    <property type="match status" value="1"/>
</dbReference>
<evidence type="ECO:0000313" key="3">
    <source>
        <dbReference type="Proteomes" id="UP000305939"/>
    </source>
</evidence>
<organism evidence="2 3">
    <name type="scientific">Robertkochia marina</name>
    <dbReference type="NCBI Taxonomy" id="1227945"/>
    <lineage>
        <taxon>Bacteria</taxon>
        <taxon>Pseudomonadati</taxon>
        <taxon>Bacteroidota</taxon>
        <taxon>Flavobacteriia</taxon>
        <taxon>Flavobacteriales</taxon>
        <taxon>Flavobacteriaceae</taxon>
        <taxon>Robertkochia</taxon>
    </lineage>
</organism>
<reference evidence="2 3" key="1">
    <citation type="submission" date="2019-04" db="EMBL/GenBank/DDBJ databases">
        <title>Draft genome sequence of Robertkochia marina CC-AMO-30D.</title>
        <authorList>
            <person name="Hameed A."/>
            <person name="Lin S.-Y."/>
            <person name="Shahina M."/>
            <person name="Lai W.-A."/>
            <person name="Young C.-C."/>
        </authorList>
    </citation>
    <scope>NUCLEOTIDE SEQUENCE [LARGE SCALE GENOMIC DNA]</scope>
    <source>
        <strain evidence="2 3">CC-AMO-30D</strain>
    </source>
</reference>
<dbReference type="EMBL" id="SSMC01000003">
    <property type="protein sequence ID" value="THD66372.1"/>
    <property type="molecule type" value="Genomic_DNA"/>
</dbReference>
<dbReference type="Proteomes" id="UP000305939">
    <property type="component" value="Unassembled WGS sequence"/>
</dbReference>
<evidence type="ECO:0000259" key="1">
    <source>
        <dbReference type="Pfam" id="PF02589"/>
    </source>
</evidence>
<dbReference type="InterPro" id="IPR037171">
    <property type="entry name" value="NagB/RpiA_transferase-like"/>
</dbReference>
<comment type="caution">
    <text evidence="2">The sequence shown here is derived from an EMBL/GenBank/DDBJ whole genome shotgun (WGS) entry which is preliminary data.</text>
</comment>
<dbReference type="InterPro" id="IPR024185">
    <property type="entry name" value="FTHF_cligase-like_sf"/>
</dbReference>
<gene>
    <name evidence="2" type="ORF">E7Z59_11195</name>
</gene>
<proteinExistence type="predicted"/>
<evidence type="ECO:0000313" key="2">
    <source>
        <dbReference type="EMBL" id="THD66372.1"/>
    </source>
</evidence>
<feature type="domain" description="LUD" evidence="1">
    <location>
        <begin position="37"/>
        <end position="189"/>
    </location>
</feature>
<keyword evidence="3" id="KW-1185">Reference proteome</keyword>
<name>A0A4S3LXU6_9FLAO</name>
<dbReference type="InterPro" id="IPR003741">
    <property type="entry name" value="LUD_dom"/>
</dbReference>
<dbReference type="RefSeq" id="WP_136336444.1">
    <property type="nucleotide sequence ID" value="NZ_QXMP01000006.1"/>
</dbReference>
<accession>A0A4S3LXU6</accession>
<sequence>MNFLKRLFGSKDNKNKKPSVADERGQFMPEVPLPTDEKFTINFKKNGGKFLYCESMEEVLECFQKILAENSWSTKEVCCLDASLINHFKTFQLEGRKNCFGTNLLLTRCENLVADNGSLMFSSNQIKESKLHDLPDNFIVFATTSQLIDNLGEGLHGIKSKNKAQIPTNITTIKHFNRQEEKDFLSYGSTSKNLYLLLLEDL</sequence>
<dbReference type="Gene3D" id="3.40.50.10420">
    <property type="entry name" value="NagB/RpiA/CoA transferase-like"/>
    <property type="match status" value="1"/>
</dbReference>
<dbReference type="OrthoDB" id="1425114at2"/>
<dbReference type="AlphaFoldDB" id="A0A4S3LXU6"/>